<dbReference type="EMBL" id="UINC01017696">
    <property type="protein sequence ID" value="SVA73669.1"/>
    <property type="molecule type" value="Genomic_DNA"/>
</dbReference>
<name>A0A381Y9A6_9ZZZZ</name>
<reference evidence="2" key="1">
    <citation type="submission" date="2018-05" db="EMBL/GenBank/DDBJ databases">
        <authorList>
            <person name="Lanie J.A."/>
            <person name="Ng W.-L."/>
            <person name="Kazmierczak K.M."/>
            <person name="Andrzejewski T.M."/>
            <person name="Davidsen T.M."/>
            <person name="Wayne K.J."/>
            <person name="Tettelin H."/>
            <person name="Glass J.I."/>
            <person name="Rusch D."/>
            <person name="Podicherti R."/>
            <person name="Tsui H.-C.T."/>
            <person name="Winkler M.E."/>
        </authorList>
    </citation>
    <scope>NUCLEOTIDE SEQUENCE</scope>
</reference>
<evidence type="ECO:0000313" key="2">
    <source>
        <dbReference type="EMBL" id="SVA73669.1"/>
    </source>
</evidence>
<dbReference type="AlphaFoldDB" id="A0A381Y9A6"/>
<feature type="region of interest" description="Disordered" evidence="1">
    <location>
        <begin position="1"/>
        <end position="39"/>
    </location>
</feature>
<organism evidence="2">
    <name type="scientific">marine metagenome</name>
    <dbReference type="NCBI Taxonomy" id="408172"/>
    <lineage>
        <taxon>unclassified sequences</taxon>
        <taxon>metagenomes</taxon>
        <taxon>ecological metagenomes</taxon>
    </lineage>
</organism>
<protein>
    <submittedName>
        <fullName evidence="2">Uncharacterized protein</fullName>
    </submittedName>
</protein>
<evidence type="ECO:0000256" key="1">
    <source>
        <dbReference type="SAM" id="MobiDB-lite"/>
    </source>
</evidence>
<gene>
    <name evidence="2" type="ORF">METZ01_LOCUS126523</name>
</gene>
<feature type="compositionally biased region" description="Basic and acidic residues" evidence="1">
    <location>
        <begin position="29"/>
        <end position="39"/>
    </location>
</feature>
<accession>A0A381Y9A6</accession>
<proteinExistence type="predicted"/>
<sequence length="39" mass="4179">MMCEMAPEPGFEPESSARQAEMIGQATPLERDAGPERGA</sequence>